<dbReference type="Proteomes" id="UP001056778">
    <property type="component" value="Chromosome 5"/>
</dbReference>
<evidence type="ECO:0000313" key="1">
    <source>
        <dbReference type="EMBL" id="KAI4462080.1"/>
    </source>
</evidence>
<reference evidence="1" key="1">
    <citation type="submission" date="2022-04" db="EMBL/GenBank/DDBJ databases">
        <title>Chromosome-scale genome assembly of Holotrichia oblita Faldermann.</title>
        <authorList>
            <person name="Rongchong L."/>
        </authorList>
    </citation>
    <scope>NUCLEOTIDE SEQUENCE</scope>
    <source>
        <strain evidence="1">81SQS9</strain>
    </source>
</reference>
<keyword evidence="2" id="KW-1185">Reference proteome</keyword>
<proteinExistence type="predicted"/>
<organism evidence="1 2">
    <name type="scientific">Holotrichia oblita</name>
    <name type="common">Chafer beetle</name>
    <dbReference type="NCBI Taxonomy" id="644536"/>
    <lineage>
        <taxon>Eukaryota</taxon>
        <taxon>Metazoa</taxon>
        <taxon>Ecdysozoa</taxon>
        <taxon>Arthropoda</taxon>
        <taxon>Hexapoda</taxon>
        <taxon>Insecta</taxon>
        <taxon>Pterygota</taxon>
        <taxon>Neoptera</taxon>
        <taxon>Endopterygota</taxon>
        <taxon>Coleoptera</taxon>
        <taxon>Polyphaga</taxon>
        <taxon>Scarabaeiformia</taxon>
        <taxon>Scarabaeidae</taxon>
        <taxon>Melolonthinae</taxon>
        <taxon>Holotrichia</taxon>
    </lineage>
</organism>
<dbReference type="EMBL" id="CM043019">
    <property type="protein sequence ID" value="KAI4462080.1"/>
    <property type="molecule type" value="Genomic_DNA"/>
</dbReference>
<accession>A0ACB9T5I9</accession>
<comment type="caution">
    <text evidence="1">The sequence shown here is derived from an EMBL/GenBank/DDBJ whole genome shotgun (WGS) entry which is preliminary data.</text>
</comment>
<evidence type="ECO:0000313" key="2">
    <source>
        <dbReference type="Proteomes" id="UP001056778"/>
    </source>
</evidence>
<gene>
    <name evidence="1" type="ORF">MML48_5g00019317</name>
</gene>
<keyword evidence="1" id="KW-0378">Hydrolase</keyword>
<sequence length="238" mass="26009">MRFVQFQLKSGGPQHIGAQLTLDGDVFDISAVDSSVPNSLLKFLSEGNGVVEKAKRIVAAGKSVVPLTDVNLLAPITKPDKVACIGLNYSGHCDEQNIPYPTEPIIFSKFSSTIIGPYDTIKLPSISNSVDWEAELAVVIGKTAKCIRQDQVDEHIFGYTVAQDISARDWQKKRNGGQFLLGKTMDTFCPIGPAIVTKNKLNAQNLNIKSYVNGVLKQNGNTSEMIFKIDFLVSYLSQ</sequence>
<name>A0ACB9T5I9_HOLOL</name>
<protein>
    <submittedName>
        <fullName evidence="1">Fumarylacetoacetate hydrolase domain-containing protein 2a-related</fullName>
    </submittedName>
</protein>